<dbReference type="Gene3D" id="1.25.40.600">
    <property type="match status" value="1"/>
</dbReference>
<dbReference type="GO" id="GO:0005886">
    <property type="term" value="C:plasma membrane"/>
    <property type="evidence" value="ECO:0007669"/>
    <property type="project" value="UniProtKB-SubCell"/>
</dbReference>
<feature type="transmembrane region" description="Helical" evidence="8">
    <location>
        <begin position="82"/>
        <end position="101"/>
    </location>
</feature>
<evidence type="ECO:0000256" key="4">
    <source>
        <dbReference type="ARBA" id="ARBA00022475"/>
    </source>
</evidence>
<evidence type="ECO:0000256" key="2">
    <source>
        <dbReference type="ARBA" id="ARBA00010068"/>
    </source>
</evidence>
<comment type="subcellular location">
    <subcellularLocation>
        <location evidence="1">Cell membrane</location>
        <topology evidence="1">Multi-pass membrane protein</topology>
    </subcellularLocation>
</comment>
<dbReference type="EMBL" id="AJAT01000011">
    <property type="protein sequence ID" value="EOL46206.1"/>
    <property type="molecule type" value="Genomic_DNA"/>
</dbReference>
<evidence type="ECO:0000256" key="3">
    <source>
        <dbReference type="ARBA" id="ARBA00022448"/>
    </source>
</evidence>
<reference evidence="9 10" key="1">
    <citation type="submission" date="2013-02" db="EMBL/GenBank/DDBJ databases">
        <title>The Genome Sequence of Enterococcus phoeniculicola BAA-412.</title>
        <authorList>
            <consortium name="The Broad Institute Genome Sequencing Platform"/>
            <consortium name="The Broad Institute Genome Sequencing Center for Infectious Disease"/>
            <person name="Earl A.M."/>
            <person name="Gilmore M.S."/>
            <person name="Lebreton F."/>
            <person name="Walker B."/>
            <person name="Young S.K."/>
            <person name="Zeng Q."/>
            <person name="Gargeya S."/>
            <person name="Fitzgerald M."/>
            <person name="Haas B."/>
            <person name="Abouelleil A."/>
            <person name="Alvarado L."/>
            <person name="Arachchi H.M."/>
            <person name="Berlin A.M."/>
            <person name="Chapman S.B."/>
            <person name="Dewar J."/>
            <person name="Goldberg J."/>
            <person name="Griggs A."/>
            <person name="Gujja S."/>
            <person name="Hansen M."/>
            <person name="Howarth C."/>
            <person name="Imamovic A."/>
            <person name="Larimer J."/>
            <person name="McCowan C."/>
            <person name="Murphy C."/>
            <person name="Neiman D."/>
            <person name="Pearson M."/>
            <person name="Priest M."/>
            <person name="Roberts A."/>
            <person name="Saif S."/>
            <person name="Shea T."/>
            <person name="Sisk P."/>
            <person name="Sykes S."/>
            <person name="Wortman J."/>
            <person name="Nusbaum C."/>
            <person name="Birren B."/>
        </authorList>
    </citation>
    <scope>NUCLEOTIDE SEQUENCE [LARGE SCALE GENOMIC DNA]</scope>
    <source>
        <strain evidence="9 10">ATCC BAA-412</strain>
    </source>
</reference>
<dbReference type="InterPro" id="IPR038523">
    <property type="entry name" value="AmiSUreI_transpt_sf"/>
</dbReference>
<evidence type="ECO:0000256" key="5">
    <source>
        <dbReference type="ARBA" id="ARBA00022692"/>
    </source>
</evidence>
<protein>
    <recommendedName>
        <fullName evidence="11">Acid-activated urea channel</fullName>
    </recommendedName>
</protein>
<name>R3WEA5_9ENTE</name>
<dbReference type="STRING" id="154621.RV11_GL000490"/>
<keyword evidence="6 8" id="KW-1133">Transmembrane helix</keyword>
<dbReference type="RefSeq" id="WP_010767684.1">
    <property type="nucleotide sequence ID" value="NZ_ASWE01000002.1"/>
</dbReference>
<feature type="transmembrane region" description="Helical" evidence="8">
    <location>
        <begin position="137"/>
        <end position="161"/>
    </location>
</feature>
<feature type="transmembrane region" description="Helical" evidence="8">
    <location>
        <begin position="6"/>
        <end position="24"/>
    </location>
</feature>
<dbReference type="PATRIC" id="fig|1158610.3.peg.994"/>
<evidence type="ECO:0008006" key="11">
    <source>
        <dbReference type="Google" id="ProtNLM"/>
    </source>
</evidence>
<gene>
    <name evidence="9" type="ORF">UC3_01012</name>
</gene>
<keyword evidence="10" id="KW-1185">Reference proteome</keyword>
<feature type="transmembrane region" description="Helical" evidence="8">
    <location>
        <begin position="56"/>
        <end position="75"/>
    </location>
</feature>
<dbReference type="eggNOG" id="ENOG502ZC7C">
    <property type="taxonomic scope" value="Bacteria"/>
</dbReference>
<comment type="caution">
    <text evidence="9">The sequence shown here is derived from an EMBL/GenBank/DDBJ whole genome shotgun (WGS) entry which is preliminary data.</text>
</comment>
<comment type="similarity">
    <text evidence="2">Belongs to the AmiS/UreI family.</text>
</comment>
<evidence type="ECO:0000256" key="7">
    <source>
        <dbReference type="ARBA" id="ARBA00023136"/>
    </source>
</evidence>
<accession>R3WEA5</accession>
<keyword evidence="4" id="KW-1003">Cell membrane</keyword>
<evidence type="ECO:0000313" key="9">
    <source>
        <dbReference type="EMBL" id="EOL46206.1"/>
    </source>
</evidence>
<dbReference type="InterPro" id="IPR003211">
    <property type="entry name" value="AmiSUreI_transpt"/>
</dbReference>
<evidence type="ECO:0000256" key="8">
    <source>
        <dbReference type="SAM" id="Phobius"/>
    </source>
</evidence>
<dbReference type="Proteomes" id="UP000013785">
    <property type="component" value="Unassembled WGS sequence"/>
</dbReference>
<sequence>MLGIGLLFVGITLICNGLGGLLGIHQKSLAVMNLFTGTLSFLCNMIYVIRGDYYEAGTGFLFAFTYLLVGVLYIYNLDMRIYGIFALFVAINTIPCAYISWQIDGDPLFAIIWLLWGLLWATGFIEYVLHIHIGKPVLYFALFCGVFTTWIPGFLMLTNLWPYG</sequence>
<dbReference type="OrthoDB" id="6636366at2"/>
<evidence type="ECO:0000256" key="6">
    <source>
        <dbReference type="ARBA" id="ARBA00022989"/>
    </source>
</evidence>
<proteinExistence type="inferred from homology"/>
<evidence type="ECO:0000256" key="1">
    <source>
        <dbReference type="ARBA" id="ARBA00004651"/>
    </source>
</evidence>
<organism evidence="9 10">
    <name type="scientific">Enterococcus phoeniculicola ATCC BAA-412</name>
    <dbReference type="NCBI Taxonomy" id="1158610"/>
    <lineage>
        <taxon>Bacteria</taxon>
        <taxon>Bacillati</taxon>
        <taxon>Bacillota</taxon>
        <taxon>Bacilli</taxon>
        <taxon>Lactobacillales</taxon>
        <taxon>Enterococcaceae</taxon>
        <taxon>Enterococcus</taxon>
    </lineage>
</organism>
<feature type="transmembrane region" description="Helical" evidence="8">
    <location>
        <begin position="31"/>
        <end position="50"/>
    </location>
</feature>
<dbReference type="Pfam" id="PF02293">
    <property type="entry name" value="AmiS_UreI"/>
    <property type="match status" value="1"/>
</dbReference>
<keyword evidence="3" id="KW-0813">Transport</keyword>
<keyword evidence="5 8" id="KW-0812">Transmembrane</keyword>
<keyword evidence="7 8" id="KW-0472">Membrane</keyword>
<dbReference type="HOGENOM" id="CLU_096400_1_0_9"/>
<evidence type="ECO:0000313" key="10">
    <source>
        <dbReference type="Proteomes" id="UP000013785"/>
    </source>
</evidence>
<dbReference type="AlphaFoldDB" id="R3WEA5"/>
<feature type="transmembrane region" description="Helical" evidence="8">
    <location>
        <begin position="107"/>
        <end position="125"/>
    </location>
</feature>